<protein>
    <submittedName>
        <fullName evidence="1">Uncharacterized protein</fullName>
    </submittedName>
</protein>
<name>A0ACC1SJR8_9APHY</name>
<gene>
    <name evidence="1" type="ORF">NM688_g6120</name>
</gene>
<evidence type="ECO:0000313" key="1">
    <source>
        <dbReference type="EMBL" id="KAJ3541192.1"/>
    </source>
</evidence>
<reference evidence="1" key="1">
    <citation type="submission" date="2022-07" db="EMBL/GenBank/DDBJ databases">
        <title>Genome Sequence of Phlebia brevispora.</title>
        <authorList>
            <person name="Buettner E."/>
        </authorList>
    </citation>
    <scope>NUCLEOTIDE SEQUENCE</scope>
    <source>
        <strain evidence="1">MPL23</strain>
    </source>
</reference>
<organism evidence="1 2">
    <name type="scientific">Phlebia brevispora</name>
    <dbReference type="NCBI Taxonomy" id="194682"/>
    <lineage>
        <taxon>Eukaryota</taxon>
        <taxon>Fungi</taxon>
        <taxon>Dikarya</taxon>
        <taxon>Basidiomycota</taxon>
        <taxon>Agaricomycotina</taxon>
        <taxon>Agaricomycetes</taxon>
        <taxon>Polyporales</taxon>
        <taxon>Meruliaceae</taxon>
        <taxon>Phlebia</taxon>
    </lineage>
</organism>
<dbReference type="EMBL" id="JANHOG010001216">
    <property type="protein sequence ID" value="KAJ3541192.1"/>
    <property type="molecule type" value="Genomic_DNA"/>
</dbReference>
<proteinExistence type="predicted"/>
<dbReference type="Proteomes" id="UP001148662">
    <property type="component" value="Unassembled WGS sequence"/>
</dbReference>
<keyword evidence="2" id="KW-1185">Reference proteome</keyword>
<sequence>MEPGPIFMRLRATAFSLIHLVSLTWIVLLSVELFLRWDVSDSLQRSLVVVMLLIDTITVIMLPTLLILEFRVWLDAVRMLFLLTCHLAIAVGFTTSDPKYQCPEDTPDDEGVCRLLNMYIVLGSWVVPALLLVYSICLAMAVYLNRERIEGAPREKQNFGDLEAVTPTQAELPIMPPPRDRTSTQTSSATRYSRPSWPGIPPPPPIPENVENDDAREKDESPRSSARLSKRLPAKFF</sequence>
<evidence type="ECO:0000313" key="2">
    <source>
        <dbReference type="Proteomes" id="UP001148662"/>
    </source>
</evidence>
<comment type="caution">
    <text evidence="1">The sequence shown here is derived from an EMBL/GenBank/DDBJ whole genome shotgun (WGS) entry which is preliminary data.</text>
</comment>
<accession>A0ACC1SJR8</accession>